<keyword evidence="1" id="KW-0472">Membrane</keyword>
<evidence type="ECO:0000313" key="3">
    <source>
        <dbReference type="Proteomes" id="UP000194236"/>
    </source>
</evidence>
<evidence type="ECO:0000313" key="2">
    <source>
        <dbReference type="EMBL" id="OTF69789.1"/>
    </source>
</evidence>
<keyword evidence="1" id="KW-0812">Transmembrane</keyword>
<feature type="transmembrane region" description="Helical" evidence="1">
    <location>
        <begin position="6"/>
        <end position="26"/>
    </location>
</feature>
<dbReference type="AlphaFoldDB" id="A0A1Y3AMW6"/>
<reference evidence="2 3" key="1">
    <citation type="submission" date="2017-03" db="EMBL/GenBank/DDBJ databases">
        <title>Genome Survey of Euroglyphus maynei.</title>
        <authorList>
            <person name="Arlian L.G."/>
            <person name="Morgan M.S."/>
            <person name="Rider S.D."/>
        </authorList>
    </citation>
    <scope>NUCLEOTIDE SEQUENCE [LARGE SCALE GENOMIC DNA]</scope>
    <source>
        <strain evidence="2">Arlian Lab</strain>
        <tissue evidence="2">Whole body</tissue>
    </source>
</reference>
<comment type="caution">
    <text evidence="2">The sequence shown here is derived from an EMBL/GenBank/DDBJ whole genome shotgun (WGS) entry which is preliminary data.</text>
</comment>
<accession>A0A1Y3AMW6</accession>
<organism evidence="2 3">
    <name type="scientific">Euroglyphus maynei</name>
    <name type="common">Mayne's house dust mite</name>
    <dbReference type="NCBI Taxonomy" id="6958"/>
    <lineage>
        <taxon>Eukaryota</taxon>
        <taxon>Metazoa</taxon>
        <taxon>Ecdysozoa</taxon>
        <taxon>Arthropoda</taxon>
        <taxon>Chelicerata</taxon>
        <taxon>Arachnida</taxon>
        <taxon>Acari</taxon>
        <taxon>Acariformes</taxon>
        <taxon>Sarcoptiformes</taxon>
        <taxon>Astigmata</taxon>
        <taxon>Psoroptidia</taxon>
        <taxon>Analgoidea</taxon>
        <taxon>Pyroglyphidae</taxon>
        <taxon>Pyroglyphinae</taxon>
        <taxon>Euroglyphus</taxon>
    </lineage>
</organism>
<gene>
    <name evidence="2" type="ORF">BLA29_015000</name>
</gene>
<dbReference type="EMBL" id="MUJZ01068825">
    <property type="protein sequence ID" value="OTF69789.1"/>
    <property type="molecule type" value="Genomic_DNA"/>
</dbReference>
<keyword evidence="1" id="KW-1133">Transmembrane helix</keyword>
<evidence type="ECO:0000256" key="1">
    <source>
        <dbReference type="SAM" id="Phobius"/>
    </source>
</evidence>
<protein>
    <submittedName>
        <fullName evidence="2">Uncharacterized protein</fullName>
    </submittedName>
</protein>
<keyword evidence="3" id="KW-1185">Reference proteome</keyword>
<sequence length="27" mass="3159">MTNNYFTYIIVIVINVLMNGSVKIVWI</sequence>
<proteinExistence type="predicted"/>
<dbReference type="Proteomes" id="UP000194236">
    <property type="component" value="Unassembled WGS sequence"/>
</dbReference>
<name>A0A1Y3AMW6_EURMA</name>